<evidence type="ECO:0000313" key="1">
    <source>
        <dbReference type="EMBL" id="UYV68239.1"/>
    </source>
</evidence>
<accession>A0ABY6KHM7</accession>
<keyword evidence="2" id="KW-1185">Reference proteome</keyword>
<gene>
    <name evidence="1" type="ORF">LAZ67_5003578</name>
</gene>
<dbReference type="Proteomes" id="UP001235939">
    <property type="component" value="Chromosome 05"/>
</dbReference>
<protein>
    <submittedName>
        <fullName evidence="1">Uncharacterized protein</fullName>
    </submittedName>
</protein>
<reference evidence="1 2" key="1">
    <citation type="submission" date="2022-01" db="EMBL/GenBank/DDBJ databases">
        <title>A chromosomal length assembly of Cordylochernes scorpioides.</title>
        <authorList>
            <person name="Zeh D."/>
            <person name="Zeh J."/>
        </authorList>
    </citation>
    <scope>NUCLEOTIDE SEQUENCE [LARGE SCALE GENOMIC DNA]</scope>
    <source>
        <strain evidence="1">IN4F17</strain>
        <tissue evidence="1">Whole Body</tissue>
    </source>
</reference>
<sequence>MAAASQGLENAGNLVAKLRAKTREVKETVFDISKKTMVLSRLHHRMAWELSSSRCMKQRVAPIGLCITDVTKTEIVESILQAKEEEEETDQVDEEVDPDCPHSRIQKRSWRAFKLCDCFFNVRMSPSLFIGISGWPYQELNSRHPVLPVYTLHHFEAVG</sequence>
<evidence type="ECO:0000313" key="2">
    <source>
        <dbReference type="Proteomes" id="UP001235939"/>
    </source>
</evidence>
<organism evidence="1 2">
    <name type="scientific">Cordylochernes scorpioides</name>
    <dbReference type="NCBI Taxonomy" id="51811"/>
    <lineage>
        <taxon>Eukaryota</taxon>
        <taxon>Metazoa</taxon>
        <taxon>Ecdysozoa</taxon>
        <taxon>Arthropoda</taxon>
        <taxon>Chelicerata</taxon>
        <taxon>Arachnida</taxon>
        <taxon>Pseudoscorpiones</taxon>
        <taxon>Cheliferoidea</taxon>
        <taxon>Chernetidae</taxon>
        <taxon>Cordylochernes</taxon>
    </lineage>
</organism>
<name>A0ABY6KHM7_9ARAC</name>
<proteinExistence type="predicted"/>
<dbReference type="EMBL" id="CP092867">
    <property type="protein sequence ID" value="UYV68239.1"/>
    <property type="molecule type" value="Genomic_DNA"/>
</dbReference>